<evidence type="ECO:0000313" key="5">
    <source>
        <dbReference type="EMBL" id="KAB2624996.1"/>
    </source>
</evidence>
<comment type="caution">
    <text evidence="5">The sequence shown here is derived from an EMBL/GenBank/DDBJ whole genome shotgun (WGS) entry which is preliminary data.</text>
</comment>
<dbReference type="OrthoDB" id="1914366at2759"/>
<dbReference type="Proteomes" id="UP000327157">
    <property type="component" value="Chromosome 16"/>
</dbReference>
<dbReference type="AlphaFoldDB" id="A0A5N5HAE4"/>
<dbReference type="PROSITE" id="PS51320">
    <property type="entry name" value="TIFY"/>
    <property type="match status" value="1"/>
</dbReference>
<comment type="domain">
    <text evidence="2">The jas domain is required for interaction with COI1.</text>
</comment>
<evidence type="ECO:0000256" key="2">
    <source>
        <dbReference type="RuleBase" id="RU369065"/>
    </source>
</evidence>
<reference evidence="5 6" key="1">
    <citation type="submission" date="2019-09" db="EMBL/GenBank/DDBJ databases">
        <authorList>
            <person name="Ou C."/>
        </authorList>
    </citation>
    <scope>NUCLEOTIDE SEQUENCE [LARGE SCALE GENOMIC DNA]</scope>
    <source>
        <strain evidence="5">S2</strain>
        <tissue evidence="5">Leaf</tissue>
    </source>
</reference>
<keyword evidence="6" id="KW-1185">Reference proteome</keyword>
<dbReference type="Pfam" id="PF06200">
    <property type="entry name" value="tify"/>
    <property type="match status" value="1"/>
</dbReference>
<comment type="subcellular location">
    <subcellularLocation>
        <location evidence="2">Nucleus</location>
    </subcellularLocation>
</comment>
<evidence type="ECO:0000259" key="4">
    <source>
        <dbReference type="PROSITE" id="PS51320"/>
    </source>
</evidence>
<dbReference type="PANTHER" id="PTHR33077:SF5">
    <property type="entry name" value="PROTEIN TIFY 9"/>
    <property type="match status" value="1"/>
</dbReference>
<evidence type="ECO:0000256" key="1">
    <source>
        <dbReference type="ARBA" id="ARBA00008614"/>
    </source>
</evidence>
<feature type="compositionally biased region" description="Low complexity" evidence="3">
    <location>
        <begin position="10"/>
        <end position="21"/>
    </location>
</feature>
<organism evidence="5 6">
    <name type="scientific">Pyrus ussuriensis x Pyrus communis</name>
    <dbReference type="NCBI Taxonomy" id="2448454"/>
    <lineage>
        <taxon>Eukaryota</taxon>
        <taxon>Viridiplantae</taxon>
        <taxon>Streptophyta</taxon>
        <taxon>Embryophyta</taxon>
        <taxon>Tracheophyta</taxon>
        <taxon>Spermatophyta</taxon>
        <taxon>Magnoliopsida</taxon>
        <taxon>eudicotyledons</taxon>
        <taxon>Gunneridae</taxon>
        <taxon>Pentapetalae</taxon>
        <taxon>rosids</taxon>
        <taxon>fabids</taxon>
        <taxon>Rosales</taxon>
        <taxon>Rosaceae</taxon>
        <taxon>Amygdaloideae</taxon>
        <taxon>Maleae</taxon>
        <taxon>Pyrus</taxon>
    </lineage>
</organism>
<accession>A0A5N5HAE4</accession>
<comment type="similarity">
    <text evidence="1 2">Belongs to the TIFY/JAZ family.</text>
</comment>
<keyword evidence="2" id="KW-1184">Jasmonic acid signaling pathway</keyword>
<dbReference type="SMART" id="SM00979">
    <property type="entry name" value="TIFY"/>
    <property type="match status" value="1"/>
</dbReference>
<dbReference type="GO" id="GO:2000022">
    <property type="term" value="P:regulation of jasmonic acid mediated signaling pathway"/>
    <property type="evidence" value="ECO:0007669"/>
    <property type="project" value="UniProtKB-UniRule"/>
</dbReference>
<dbReference type="InterPro" id="IPR018467">
    <property type="entry name" value="CCT_CS"/>
</dbReference>
<dbReference type="GO" id="GO:0009611">
    <property type="term" value="P:response to wounding"/>
    <property type="evidence" value="ECO:0007669"/>
    <property type="project" value="UniProtKB-UniRule"/>
</dbReference>
<dbReference type="PANTHER" id="PTHR33077">
    <property type="entry name" value="PROTEIN TIFY 4A-RELATED-RELATED"/>
    <property type="match status" value="1"/>
</dbReference>
<dbReference type="InterPro" id="IPR010399">
    <property type="entry name" value="Tify_dom"/>
</dbReference>
<feature type="region of interest" description="Disordered" evidence="3">
    <location>
        <begin position="1"/>
        <end position="22"/>
    </location>
</feature>
<feature type="domain" description="Tify" evidence="4">
    <location>
        <begin position="100"/>
        <end position="134"/>
    </location>
</feature>
<evidence type="ECO:0000256" key="3">
    <source>
        <dbReference type="SAM" id="MobiDB-lite"/>
    </source>
</evidence>
<dbReference type="EMBL" id="SMOL01000160">
    <property type="protein sequence ID" value="KAB2624996.1"/>
    <property type="molecule type" value="Genomic_DNA"/>
</dbReference>
<evidence type="ECO:0000313" key="6">
    <source>
        <dbReference type="Proteomes" id="UP000327157"/>
    </source>
</evidence>
<dbReference type="Pfam" id="PF09425">
    <property type="entry name" value="Jas_motif"/>
    <property type="match status" value="1"/>
</dbReference>
<reference evidence="6" key="2">
    <citation type="submission" date="2019-10" db="EMBL/GenBank/DDBJ databases">
        <title>A de novo genome assembly of a pear dwarfing rootstock.</title>
        <authorList>
            <person name="Wang F."/>
            <person name="Wang J."/>
            <person name="Li S."/>
            <person name="Zhang Y."/>
            <person name="Fang M."/>
            <person name="Ma L."/>
            <person name="Zhao Y."/>
            <person name="Jiang S."/>
        </authorList>
    </citation>
    <scope>NUCLEOTIDE SEQUENCE [LARGE SCALE GENOMIC DNA]</scope>
</reference>
<keyword evidence="2" id="KW-0539">Nucleus</keyword>
<reference evidence="5 6" key="3">
    <citation type="submission" date="2019-11" db="EMBL/GenBank/DDBJ databases">
        <title>A de novo genome assembly of a pear dwarfing rootstock.</title>
        <authorList>
            <person name="Wang F."/>
            <person name="Wang J."/>
            <person name="Li S."/>
            <person name="Zhang Y."/>
            <person name="Fang M."/>
            <person name="Ma L."/>
            <person name="Zhao Y."/>
            <person name="Jiang S."/>
        </authorList>
    </citation>
    <scope>NUCLEOTIDE SEQUENCE [LARGE SCALE GENOMIC DNA]</scope>
    <source>
        <strain evidence="5">S2</strain>
        <tissue evidence="5">Leaf</tissue>
    </source>
</reference>
<name>A0A5N5HAE4_9ROSA</name>
<gene>
    <name evidence="5" type="ORF">D8674_016656</name>
</gene>
<protein>
    <recommendedName>
        <fullName evidence="2">Protein TIFY</fullName>
    </recommendedName>
    <alternativeName>
        <fullName evidence="2">Jasmonate ZIM domain-containing protein</fullName>
    </alternativeName>
</protein>
<proteinExistence type="inferred from homology"/>
<comment type="function">
    <text evidence="2">Repressor of jasmonate responses.</text>
</comment>
<dbReference type="GO" id="GO:0031347">
    <property type="term" value="P:regulation of defense response"/>
    <property type="evidence" value="ECO:0007669"/>
    <property type="project" value="UniProtKB-UniRule"/>
</dbReference>
<sequence>MDQHHRDAPSSSSSSKSQFQKFLHRPKSFRDIHTAMSKINPEAFKSVIASGDASPSVPNTGKSFSVPLSPKAEQVPFSSLPLYVPNGTSVSSFTAAASESLRETKPLTIFYNGTVSAFDVPRDKVDSILKLAIEGNSGKAAEASVAVDPKLAFHPSEQHQTQQLVDPLSGYLPITRNKSLQRFLEKRKERLRCSHSSLQRPQVLPQSVQVFFSRSWFSGVIRGWSERSGSVKMGADSLSGSSGDNSGPVVRKNQFRGVLFNYGPKPIQVAFKTGYCTLHAHKCCMLPSGPCCHSSVINCR</sequence>
<dbReference type="InterPro" id="IPR040390">
    <property type="entry name" value="TIFY/JAZ"/>
</dbReference>
<dbReference type="GO" id="GO:0005634">
    <property type="term" value="C:nucleus"/>
    <property type="evidence" value="ECO:0007669"/>
    <property type="project" value="UniProtKB-SubCell"/>
</dbReference>